<dbReference type="GO" id="GO:0003905">
    <property type="term" value="F:alkylbase DNA N-glycosylase activity"/>
    <property type="evidence" value="ECO:0007669"/>
    <property type="project" value="InterPro"/>
</dbReference>
<dbReference type="PATRIC" id="fig|261654.4.peg.582"/>
<dbReference type="CDD" id="cd00540">
    <property type="entry name" value="AAG"/>
    <property type="match status" value="1"/>
</dbReference>
<keyword evidence="3 5" id="KW-0378">Hydrolase</keyword>
<dbReference type="OrthoDB" id="9794313at2"/>
<proteinExistence type="inferred from homology"/>
<evidence type="ECO:0000313" key="6">
    <source>
        <dbReference type="EMBL" id="SBT38522.1"/>
    </source>
</evidence>
<keyword evidence="2 5" id="KW-0227">DNA damage</keyword>
<name>A0A1A8Z3Y9_9ACTN</name>
<dbReference type="Proteomes" id="UP000199385">
    <property type="component" value="Chromosome I"/>
</dbReference>
<dbReference type="InterPro" id="IPR003180">
    <property type="entry name" value="MPG"/>
</dbReference>
<dbReference type="GO" id="GO:0003677">
    <property type="term" value="F:DNA binding"/>
    <property type="evidence" value="ECO:0007669"/>
    <property type="project" value="InterPro"/>
</dbReference>
<dbReference type="RefSeq" id="WP_091656875.1">
    <property type="nucleotide sequence ID" value="NZ_LT594323.1"/>
</dbReference>
<dbReference type="NCBIfam" id="TIGR00567">
    <property type="entry name" value="3mg"/>
    <property type="match status" value="1"/>
</dbReference>
<dbReference type="InterPro" id="IPR036995">
    <property type="entry name" value="MPG_sf"/>
</dbReference>
<dbReference type="HAMAP" id="MF_00527">
    <property type="entry name" value="3MGH"/>
    <property type="match status" value="1"/>
</dbReference>
<sequence>MTGTDLAALADLLAGPVVPAARGLLGCRLTGHDVTVRITEVEAYAGTGGDPASHAHRGRTPRNAVMFGPAGHAYVYFTYGMHWCVNVVTGCDGEASAVLLRAGEVVDGLDLARARRPAVRRDVDLARGPARLCATLGIDRAVYGADLLADGPVRLRPAVDRVPGTAIAAGPRVGVTGAHDVPWRFWLAGDPTVSAYRRHVPRARR</sequence>
<comment type="similarity">
    <text evidence="1 5">Belongs to the DNA glycosylase MPG family.</text>
</comment>
<dbReference type="Gene3D" id="3.10.300.10">
    <property type="entry name" value="Methylpurine-DNA glycosylase (MPG)"/>
    <property type="match status" value="1"/>
</dbReference>
<evidence type="ECO:0000256" key="2">
    <source>
        <dbReference type="ARBA" id="ARBA00022763"/>
    </source>
</evidence>
<dbReference type="PANTHER" id="PTHR10429">
    <property type="entry name" value="DNA-3-METHYLADENINE GLYCOSYLASE"/>
    <property type="match status" value="1"/>
</dbReference>
<dbReference type="EMBL" id="LT594323">
    <property type="protein sequence ID" value="SBT38522.1"/>
    <property type="molecule type" value="Genomic_DNA"/>
</dbReference>
<dbReference type="AlphaFoldDB" id="A0A1A8Z3Y9"/>
<dbReference type="EC" id="3.2.2.-" evidence="5"/>
<dbReference type="STRING" id="261654.GA0070611_0577"/>
<dbReference type="NCBIfam" id="NF002003">
    <property type="entry name" value="PRK00802.1-3"/>
    <property type="match status" value="1"/>
</dbReference>
<dbReference type="InterPro" id="IPR011034">
    <property type="entry name" value="Formyl_transferase-like_C_sf"/>
</dbReference>
<keyword evidence="4 5" id="KW-0234">DNA repair</keyword>
<protein>
    <recommendedName>
        <fullName evidence="5">Putative 3-methyladenine DNA glycosylase</fullName>
        <ecNumber evidence="5">3.2.2.-</ecNumber>
    </recommendedName>
</protein>
<evidence type="ECO:0000313" key="7">
    <source>
        <dbReference type="Proteomes" id="UP000199385"/>
    </source>
</evidence>
<evidence type="ECO:0000256" key="3">
    <source>
        <dbReference type="ARBA" id="ARBA00022801"/>
    </source>
</evidence>
<evidence type="ECO:0000256" key="5">
    <source>
        <dbReference type="HAMAP-Rule" id="MF_00527"/>
    </source>
</evidence>
<dbReference type="PANTHER" id="PTHR10429:SF0">
    <property type="entry name" value="DNA-3-METHYLADENINE GLYCOSYLASE"/>
    <property type="match status" value="1"/>
</dbReference>
<evidence type="ECO:0000256" key="1">
    <source>
        <dbReference type="ARBA" id="ARBA00009232"/>
    </source>
</evidence>
<dbReference type="GO" id="GO:0006284">
    <property type="term" value="P:base-excision repair"/>
    <property type="evidence" value="ECO:0007669"/>
    <property type="project" value="InterPro"/>
</dbReference>
<dbReference type="Pfam" id="PF02245">
    <property type="entry name" value="Pur_DNA_glyco"/>
    <property type="match status" value="1"/>
</dbReference>
<keyword evidence="7" id="KW-1185">Reference proteome</keyword>
<gene>
    <name evidence="6" type="ORF">GA0070611_0577</name>
</gene>
<dbReference type="SUPFAM" id="SSF50486">
    <property type="entry name" value="FMT C-terminal domain-like"/>
    <property type="match status" value="1"/>
</dbReference>
<reference evidence="7" key="1">
    <citation type="submission" date="2016-06" db="EMBL/GenBank/DDBJ databases">
        <authorList>
            <person name="Varghese N."/>
            <person name="Submissions Spin"/>
        </authorList>
    </citation>
    <scope>NUCLEOTIDE SEQUENCE [LARGE SCALE GENOMIC DNA]</scope>
    <source>
        <strain evidence="7">DSM 44815</strain>
    </source>
</reference>
<evidence type="ECO:0000256" key="4">
    <source>
        <dbReference type="ARBA" id="ARBA00023204"/>
    </source>
</evidence>
<organism evidence="6 7">
    <name type="scientific">Micromonospora auratinigra</name>
    <dbReference type="NCBI Taxonomy" id="261654"/>
    <lineage>
        <taxon>Bacteria</taxon>
        <taxon>Bacillati</taxon>
        <taxon>Actinomycetota</taxon>
        <taxon>Actinomycetes</taxon>
        <taxon>Micromonosporales</taxon>
        <taxon>Micromonosporaceae</taxon>
        <taxon>Micromonospora</taxon>
    </lineage>
</organism>
<accession>A0A1A8Z3Y9</accession>